<accession>A0A438DQB7</accession>
<organism evidence="1 2">
    <name type="scientific">Vitis vinifera</name>
    <name type="common">Grape</name>
    <dbReference type="NCBI Taxonomy" id="29760"/>
    <lineage>
        <taxon>Eukaryota</taxon>
        <taxon>Viridiplantae</taxon>
        <taxon>Streptophyta</taxon>
        <taxon>Embryophyta</taxon>
        <taxon>Tracheophyta</taxon>
        <taxon>Spermatophyta</taxon>
        <taxon>Magnoliopsida</taxon>
        <taxon>eudicotyledons</taxon>
        <taxon>Gunneridae</taxon>
        <taxon>Pentapetalae</taxon>
        <taxon>rosids</taxon>
        <taxon>Vitales</taxon>
        <taxon>Vitaceae</taxon>
        <taxon>Viteae</taxon>
        <taxon>Vitis</taxon>
    </lineage>
</organism>
<comment type="caution">
    <text evidence="1">The sequence shown here is derived from an EMBL/GenBank/DDBJ whole genome shotgun (WGS) entry which is preliminary data.</text>
</comment>
<evidence type="ECO:0000313" key="1">
    <source>
        <dbReference type="EMBL" id="RVW37678.1"/>
    </source>
</evidence>
<gene>
    <name evidence="1" type="ORF">CK203_110596</name>
</gene>
<sequence>MLEFFRINGRCYIRCGIYFTSIPLSVIQFNWNLDGSYSRGPVEIPVGELDESKYYLSPTFKFEQVEFWPLLYNGLNIDGI</sequence>
<name>A0A438DQB7_VITVI</name>
<proteinExistence type="predicted"/>
<dbReference type="AlphaFoldDB" id="A0A438DQB7"/>
<protein>
    <submittedName>
        <fullName evidence="1">Uncharacterized protein</fullName>
    </submittedName>
</protein>
<reference evidence="1 2" key="1">
    <citation type="journal article" date="2018" name="PLoS Genet.">
        <title>Population sequencing reveals clonal diversity and ancestral inbreeding in the grapevine cultivar Chardonnay.</title>
        <authorList>
            <person name="Roach M.J."/>
            <person name="Johnson D.L."/>
            <person name="Bohlmann J."/>
            <person name="van Vuuren H.J."/>
            <person name="Jones S.J."/>
            <person name="Pretorius I.S."/>
            <person name="Schmidt S.A."/>
            <person name="Borneman A.R."/>
        </authorList>
    </citation>
    <scope>NUCLEOTIDE SEQUENCE [LARGE SCALE GENOMIC DNA]</scope>
    <source>
        <strain evidence="2">cv. Chardonnay</strain>
        <tissue evidence="1">Leaf</tissue>
    </source>
</reference>
<dbReference type="Proteomes" id="UP000288805">
    <property type="component" value="Unassembled WGS sequence"/>
</dbReference>
<dbReference type="PANTHER" id="PTHR36025">
    <property type="entry name" value="DIHYDROOROTATE DEHYDROGENASE (DUF3598)"/>
    <property type="match status" value="1"/>
</dbReference>
<evidence type="ECO:0000313" key="2">
    <source>
        <dbReference type="Proteomes" id="UP000288805"/>
    </source>
</evidence>
<dbReference type="EMBL" id="QGNW01001531">
    <property type="protein sequence ID" value="RVW37678.1"/>
    <property type="molecule type" value="Genomic_DNA"/>
</dbReference>
<dbReference type="PANTHER" id="PTHR36025:SF1">
    <property type="entry name" value="DIHYDROOROTATE DEHYDROGENASE (DUF3598)"/>
    <property type="match status" value="1"/>
</dbReference>